<feature type="signal peptide" evidence="1">
    <location>
        <begin position="1"/>
        <end position="16"/>
    </location>
</feature>
<keyword evidence="1" id="KW-0732">Signal</keyword>
<dbReference type="AlphaFoldDB" id="A0A8D8WW77"/>
<sequence>MKCIFLFLIKLSQTISYTISFHSFTIVQMSEITILTLKNHRLIELLIKKNFIGLKEYNFKVNNNEIKFKLDYLIGKNKIYEKLEDVEGDFNLVNVSYTNLSAKEEKEMETLLADKK</sequence>
<feature type="chain" id="PRO_5034878149" evidence="1">
    <location>
        <begin position="17"/>
        <end position="116"/>
    </location>
</feature>
<proteinExistence type="predicted"/>
<name>A0A8D8WW77_9HEMI</name>
<evidence type="ECO:0000313" key="2">
    <source>
        <dbReference type="EMBL" id="CAG6674822.1"/>
    </source>
</evidence>
<reference evidence="2" key="1">
    <citation type="submission" date="2021-05" db="EMBL/GenBank/DDBJ databases">
        <authorList>
            <person name="Alioto T."/>
            <person name="Alioto T."/>
            <person name="Gomez Garrido J."/>
        </authorList>
    </citation>
    <scope>NUCLEOTIDE SEQUENCE</scope>
</reference>
<protein>
    <submittedName>
        <fullName evidence="2">Uncharacterized protein</fullName>
    </submittedName>
</protein>
<accession>A0A8D8WW77</accession>
<organism evidence="2">
    <name type="scientific">Cacopsylla melanoneura</name>
    <dbReference type="NCBI Taxonomy" id="428564"/>
    <lineage>
        <taxon>Eukaryota</taxon>
        <taxon>Metazoa</taxon>
        <taxon>Ecdysozoa</taxon>
        <taxon>Arthropoda</taxon>
        <taxon>Hexapoda</taxon>
        <taxon>Insecta</taxon>
        <taxon>Pterygota</taxon>
        <taxon>Neoptera</taxon>
        <taxon>Paraneoptera</taxon>
        <taxon>Hemiptera</taxon>
        <taxon>Sternorrhyncha</taxon>
        <taxon>Psylloidea</taxon>
        <taxon>Psyllidae</taxon>
        <taxon>Psyllinae</taxon>
        <taxon>Cacopsylla</taxon>
    </lineage>
</organism>
<evidence type="ECO:0000256" key="1">
    <source>
        <dbReference type="SAM" id="SignalP"/>
    </source>
</evidence>
<dbReference type="EMBL" id="HBUF01234887">
    <property type="protein sequence ID" value="CAG6674822.1"/>
    <property type="molecule type" value="Transcribed_RNA"/>
</dbReference>